<sequence length="205" mass="23044">MQKYLFPALTGLLLLSACQINNAAEMKPQNAIPEDQGGSVLLSNKKDIYEQRSMNGKLDYNTTKLGYSRQQKNNLTSANDTSRVAYVNRENLANIITDMEVKLPDVTDAATLVTDDEIFVSYRANTTDPKLVADQVKKTALSVVPSYYHVYVSDDTKIMSQMEGLKSGHLTDKEYAGTVDMLIREMQKNPHINNQQDDTMHTKMK</sequence>
<keyword evidence="2" id="KW-0449">Lipoprotein</keyword>
<evidence type="ECO:0000256" key="1">
    <source>
        <dbReference type="SAM" id="SignalP"/>
    </source>
</evidence>
<dbReference type="RefSeq" id="WP_124564434.1">
    <property type="nucleotide sequence ID" value="NZ_JARRRY010000006.1"/>
</dbReference>
<dbReference type="EMBL" id="JARULN010000010">
    <property type="protein sequence ID" value="MDG5754546.1"/>
    <property type="molecule type" value="Genomic_DNA"/>
</dbReference>
<keyword evidence="3" id="KW-1185">Reference proteome</keyword>
<gene>
    <name evidence="2" type="ORF">P6P90_11255</name>
</gene>
<evidence type="ECO:0000313" key="3">
    <source>
        <dbReference type="Proteomes" id="UP001218246"/>
    </source>
</evidence>
<organism evidence="2 3">
    <name type="scientific">Ectobacillus antri</name>
    <dbReference type="NCBI Taxonomy" id="2486280"/>
    <lineage>
        <taxon>Bacteria</taxon>
        <taxon>Bacillati</taxon>
        <taxon>Bacillota</taxon>
        <taxon>Bacilli</taxon>
        <taxon>Bacillales</taxon>
        <taxon>Bacillaceae</taxon>
        <taxon>Ectobacillus</taxon>
    </lineage>
</organism>
<protein>
    <submittedName>
        <fullName evidence="2">YhcN/YlaJ family sporulation lipoprotein</fullName>
    </submittedName>
</protein>
<feature type="signal peptide" evidence="1">
    <location>
        <begin position="1"/>
        <end position="23"/>
    </location>
</feature>
<dbReference type="Pfam" id="PF09580">
    <property type="entry name" value="Spore_YhcN_YlaJ"/>
    <property type="match status" value="1"/>
</dbReference>
<keyword evidence="1" id="KW-0732">Signal</keyword>
<dbReference type="Proteomes" id="UP001218246">
    <property type="component" value="Unassembled WGS sequence"/>
</dbReference>
<dbReference type="InterPro" id="IPR019076">
    <property type="entry name" value="Spore_lipoprot_YhcN/YlaJ-like"/>
</dbReference>
<feature type="chain" id="PRO_5047334435" evidence="1">
    <location>
        <begin position="24"/>
        <end position="205"/>
    </location>
</feature>
<reference evidence="2 3" key="1">
    <citation type="submission" date="2023-04" db="EMBL/GenBank/DDBJ databases">
        <title>Ectobacillus antri isolated from activated sludge.</title>
        <authorList>
            <person name="Yan P."/>
            <person name="Liu X."/>
        </authorList>
    </citation>
    <scope>NUCLEOTIDE SEQUENCE [LARGE SCALE GENOMIC DNA]</scope>
    <source>
        <strain evidence="2 3">C18H</strain>
    </source>
</reference>
<evidence type="ECO:0000313" key="2">
    <source>
        <dbReference type="EMBL" id="MDG5754546.1"/>
    </source>
</evidence>
<proteinExistence type="predicted"/>
<name>A0ABT6H5C6_9BACI</name>
<dbReference type="PROSITE" id="PS51257">
    <property type="entry name" value="PROKAR_LIPOPROTEIN"/>
    <property type="match status" value="1"/>
</dbReference>
<comment type="caution">
    <text evidence="2">The sequence shown here is derived from an EMBL/GenBank/DDBJ whole genome shotgun (WGS) entry which is preliminary data.</text>
</comment>
<accession>A0ABT6H5C6</accession>